<dbReference type="PROSITE" id="PS51767">
    <property type="entry name" value="PEPTIDASE_A1"/>
    <property type="match status" value="1"/>
</dbReference>
<dbReference type="PANTHER" id="PTHR47967:SF128">
    <property type="entry name" value="ASPARTIC PROTEINASE CDR1-LIKE"/>
    <property type="match status" value="1"/>
</dbReference>
<keyword evidence="3" id="KW-0964">Secreted</keyword>
<evidence type="ECO:0000313" key="10">
    <source>
        <dbReference type="Proteomes" id="UP001386955"/>
    </source>
</evidence>
<evidence type="ECO:0000256" key="2">
    <source>
        <dbReference type="ARBA" id="ARBA00007447"/>
    </source>
</evidence>
<dbReference type="GO" id="GO:0006508">
    <property type="term" value="P:proteolysis"/>
    <property type="evidence" value="ECO:0007669"/>
    <property type="project" value="UniProtKB-KW"/>
</dbReference>
<gene>
    <name evidence="9" type="ORF">VNO78_13254</name>
</gene>
<keyword evidence="10" id="KW-1185">Reference proteome</keyword>
<dbReference type="InterPro" id="IPR034161">
    <property type="entry name" value="Pepsin-like_plant"/>
</dbReference>
<dbReference type="FunFam" id="2.40.70.10:FF:000051">
    <property type="entry name" value="Putative aspartic protease"/>
    <property type="match status" value="1"/>
</dbReference>
<evidence type="ECO:0000256" key="7">
    <source>
        <dbReference type="ARBA" id="ARBA00023180"/>
    </source>
</evidence>
<evidence type="ECO:0000256" key="3">
    <source>
        <dbReference type="ARBA" id="ARBA00022525"/>
    </source>
</evidence>
<keyword evidence="7" id="KW-0325">Glycoprotein</keyword>
<dbReference type="AlphaFoldDB" id="A0AAN9SS34"/>
<comment type="similarity">
    <text evidence="2">Belongs to the peptidase A1 family.</text>
</comment>
<name>A0AAN9SS34_PSOTE</name>
<evidence type="ECO:0000256" key="1">
    <source>
        <dbReference type="ARBA" id="ARBA00004613"/>
    </source>
</evidence>
<dbReference type="GO" id="GO:0004190">
    <property type="term" value="F:aspartic-type endopeptidase activity"/>
    <property type="evidence" value="ECO:0007669"/>
    <property type="project" value="UniProtKB-KW"/>
</dbReference>
<evidence type="ECO:0000259" key="8">
    <source>
        <dbReference type="PROSITE" id="PS51767"/>
    </source>
</evidence>
<dbReference type="SUPFAM" id="SSF50630">
    <property type="entry name" value="Acid proteases"/>
    <property type="match status" value="1"/>
</dbReference>
<dbReference type="PANTHER" id="PTHR47967">
    <property type="entry name" value="OS07G0603500 PROTEIN-RELATED"/>
    <property type="match status" value="1"/>
</dbReference>
<dbReference type="Pfam" id="PF14543">
    <property type="entry name" value="TAXi_N"/>
    <property type="match status" value="1"/>
</dbReference>
<protein>
    <recommendedName>
        <fullName evidence="8">Peptidase A1 domain-containing protein</fullName>
    </recommendedName>
</protein>
<dbReference type="GO" id="GO:0005576">
    <property type="term" value="C:extracellular region"/>
    <property type="evidence" value="ECO:0007669"/>
    <property type="project" value="UniProtKB-SubCell"/>
</dbReference>
<reference evidence="9 10" key="1">
    <citation type="submission" date="2024-01" db="EMBL/GenBank/DDBJ databases">
        <title>The genomes of 5 underutilized Papilionoideae crops provide insights into root nodulation and disease resistanc.</title>
        <authorList>
            <person name="Jiang F."/>
        </authorList>
    </citation>
    <scope>NUCLEOTIDE SEQUENCE [LARGE SCALE GENOMIC DNA]</scope>
    <source>
        <strain evidence="9">DUOXIRENSHENG_FW03</strain>
        <tissue evidence="9">Leaves</tissue>
    </source>
</reference>
<keyword evidence="4" id="KW-0645">Protease</keyword>
<dbReference type="InterPro" id="IPR032861">
    <property type="entry name" value="TAXi_N"/>
</dbReference>
<sequence length="455" mass="49853">MNTRRHVNVLPLYPLNLYFLNMHPFVLFSLALCSLSFISSGEANESVRGFTIDLIHWDSILSPFYNPSLTPSERIINAALRSISRLNRVALLDENKLSESLLIPDSGEYLMRFSIGTPPVEKLAIADTGGHLSWIQCSPCRSCVPQDTPLFEPNKSSTFTNLSCDSQPCTFLGPNQQKCGTVNECIYLQEYGDKSFTTGVLGTETFTFDSSSGTQSVSFPNTIFGCGFYNHFSHRPSDKAAGLVGLGAGPLSLVSQLGDQIGHKFSYCLLPFSSNSTSKLKLGSEANITGNNVVSTPLIMKPSSPYFYFLNLEAITIGQNTLQTGQTDGNIIIDSGSTLTLLEETLYYNFEASLEEALGVESVQDVPFPFSYCFPYRENMTLPSIAFQFTGATVTLDPVNLFVQDNDTLCLAVVPSSVIGFPISIFGNIAQIEYQVEYDLEGKKVSFAPADCTKF</sequence>
<comment type="caution">
    <text evidence="9">The sequence shown here is derived from an EMBL/GenBank/DDBJ whole genome shotgun (WGS) entry which is preliminary data.</text>
</comment>
<dbReference type="InterPro" id="IPR032799">
    <property type="entry name" value="TAXi_C"/>
</dbReference>
<dbReference type="InterPro" id="IPR051708">
    <property type="entry name" value="Plant_Aspart_Prot_A1"/>
</dbReference>
<comment type="subcellular location">
    <subcellularLocation>
        <location evidence="1">Secreted</location>
    </subcellularLocation>
</comment>
<feature type="domain" description="Peptidase A1" evidence="8">
    <location>
        <begin position="109"/>
        <end position="448"/>
    </location>
</feature>
<dbReference type="InterPro" id="IPR033121">
    <property type="entry name" value="PEPTIDASE_A1"/>
</dbReference>
<keyword evidence="6" id="KW-0378">Hydrolase</keyword>
<organism evidence="9 10">
    <name type="scientific">Psophocarpus tetragonolobus</name>
    <name type="common">Winged bean</name>
    <name type="synonym">Dolichos tetragonolobus</name>
    <dbReference type="NCBI Taxonomy" id="3891"/>
    <lineage>
        <taxon>Eukaryota</taxon>
        <taxon>Viridiplantae</taxon>
        <taxon>Streptophyta</taxon>
        <taxon>Embryophyta</taxon>
        <taxon>Tracheophyta</taxon>
        <taxon>Spermatophyta</taxon>
        <taxon>Magnoliopsida</taxon>
        <taxon>eudicotyledons</taxon>
        <taxon>Gunneridae</taxon>
        <taxon>Pentapetalae</taxon>
        <taxon>rosids</taxon>
        <taxon>fabids</taxon>
        <taxon>Fabales</taxon>
        <taxon>Fabaceae</taxon>
        <taxon>Papilionoideae</taxon>
        <taxon>50 kb inversion clade</taxon>
        <taxon>NPAAA clade</taxon>
        <taxon>indigoferoid/millettioid clade</taxon>
        <taxon>Phaseoleae</taxon>
        <taxon>Psophocarpus</taxon>
    </lineage>
</organism>
<proteinExistence type="inferred from homology"/>
<dbReference type="Gene3D" id="2.40.70.10">
    <property type="entry name" value="Acid Proteases"/>
    <property type="match status" value="2"/>
</dbReference>
<accession>A0AAN9SS34</accession>
<keyword evidence="5" id="KW-0064">Aspartyl protease</keyword>
<dbReference type="Pfam" id="PF14541">
    <property type="entry name" value="TAXi_C"/>
    <property type="match status" value="1"/>
</dbReference>
<dbReference type="EMBL" id="JAYMYS010000003">
    <property type="protein sequence ID" value="KAK7401631.1"/>
    <property type="molecule type" value="Genomic_DNA"/>
</dbReference>
<dbReference type="InterPro" id="IPR021109">
    <property type="entry name" value="Peptidase_aspartic_dom_sf"/>
</dbReference>
<dbReference type="Proteomes" id="UP001386955">
    <property type="component" value="Unassembled WGS sequence"/>
</dbReference>
<dbReference type="FunFam" id="2.40.70.10:FF:000050">
    <property type="entry name" value="Aspartic proteinase CDR1"/>
    <property type="match status" value="1"/>
</dbReference>
<evidence type="ECO:0000256" key="5">
    <source>
        <dbReference type="ARBA" id="ARBA00022750"/>
    </source>
</evidence>
<evidence type="ECO:0000256" key="4">
    <source>
        <dbReference type="ARBA" id="ARBA00022670"/>
    </source>
</evidence>
<dbReference type="CDD" id="cd05476">
    <property type="entry name" value="pepsin_A_like_plant"/>
    <property type="match status" value="1"/>
</dbReference>
<evidence type="ECO:0000313" key="9">
    <source>
        <dbReference type="EMBL" id="KAK7401631.1"/>
    </source>
</evidence>
<evidence type="ECO:0000256" key="6">
    <source>
        <dbReference type="ARBA" id="ARBA00022801"/>
    </source>
</evidence>